<comment type="similarity">
    <text evidence="7">Belongs to the binding-protein-dependent transport system permease family.</text>
</comment>
<name>A0A0S1XAR3_THEBA</name>
<evidence type="ECO:0000256" key="1">
    <source>
        <dbReference type="ARBA" id="ARBA00004651"/>
    </source>
</evidence>
<feature type="domain" description="ABC transmembrane type-1" evidence="8">
    <location>
        <begin position="120"/>
        <end position="339"/>
    </location>
</feature>
<proteinExistence type="inferred from homology"/>
<dbReference type="GO" id="GO:0005886">
    <property type="term" value="C:plasma membrane"/>
    <property type="evidence" value="ECO:0007669"/>
    <property type="project" value="UniProtKB-SubCell"/>
</dbReference>
<dbReference type="GO" id="GO:0055085">
    <property type="term" value="P:transmembrane transport"/>
    <property type="evidence" value="ECO:0007669"/>
    <property type="project" value="InterPro"/>
</dbReference>
<gene>
    <name evidence="9" type="ORF">TBCH5v1_0863</name>
</gene>
<keyword evidence="5" id="KW-1133">Transmembrane helix</keyword>
<evidence type="ECO:0000256" key="4">
    <source>
        <dbReference type="ARBA" id="ARBA00022692"/>
    </source>
</evidence>
<dbReference type="Pfam" id="PF00528">
    <property type="entry name" value="BPD_transp_1"/>
    <property type="match status" value="1"/>
</dbReference>
<reference evidence="9 10" key="1">
    <citation type="journal article" date="2016" name="Genome Announc.">
        <title>Complete genome sequence of the hyperthermophilic and piezophilic archaeon Thermococcus barophilus Ch5, capable of growth at the expense of hydrogenogenesis from carbon monoxide and formate.</title>
        <authorList>
            <person name="Oger P."/>
            <person name="Sokolova T.G."/>
            <person name="Kozhevnikova D.A."/>
            <person name="Taranov E.A."/>
            <person name="Vannier P."/>
            <person name="Lee H.S."/>
            <person name="Kwon K.K."/>
            <person name="Kang S.G."/>
            <person name="Lee J.H."/>
            <person name="Bonch-Osmolovskaya E.A."/>
            <person name="Lebedinsky A.V."/>
        </authorList>
    </citation>
    <scope>NUCLEOTIDE SEQUENCE [LARGE SCALE GENOMIC DNA]</scope>
    <source>
        <strain evidence="10">Ch5</strain>
    </source>
</reference>
<evidence type="ECO:0000256" key="5">
    <source>
        <dbReference type="ARBA" id="ARBA00022989"/>
    </source>
</evidence>
<dbReference type="PATRIC" id="fig|55802.8.peg.861"/>
<evidence type="ECO:0000256" key="3">
    <source>
        <dbReference type="ARBA" id="ARBA00022475"/>
    </source>
</evidence>
<dbReference type="CDD" id="cd06261">
    <property type="entry name" value="TM_PBP2"/>
    <property type="match status" value="1"/>
</dbReference>
<evidence type="ECO:0000256" key="6">
    <source>
        <dbReference type="ARBA" id="ARBA00023136"/>
    </source>
</evidence>
<evidence type="ECO:0000259" key="8">
    <source>
        <dbReference type="PROSITE" id="PS50928"/>
    </source>
</evidence>
<keyword evidence="6" id="KW-0472">Membrane</keyword>
<dbReference type="Gene3D" id="1.10.3720.10">
    <property type="entry name" value="MetI-like"/>
    <property type="match status" value="1"/>
</dbReference>
<organism evidence="9 10">
    <name type="scientific">Thermococcus barophilus</name>
    <dbReference type="NCBI Taxonomy" id="55802"/>
    <lineage>
        <taxon>Archaea</taxon>
        <taxon>Methanobacteriati</taxon>
        <taxon>Methanobacteriota</taxon>
        <taxon>Thermococci</taxon>
        <taxon>Thermococcales</taxon>
        <taxon>Thermococcaceae</taxon>
        <taxon>Thermococcus</taxon>
    </lineage>
</organism>
<dbReference type="RefSeq" id="WP_013467006.1">
    <property type="nucleotide sequence ID" value="NZ_CP013050.1"/>
</dbReference>
<dbReference type="PANTHER" id="PTHR30465">
    <property type="entry name" value="INNER MEMBRANE ABC TRANSPORTER"/>
    <property type="match status" value="1"/>
</dbReference>
<comment type="subcellular location">
    <subcellularLocation>
        <location evidence="1 7">Cell membrane</location>
        <topology evidence="1 7">Multi-pass membrane protein</topology>
    </subcellularLocation>
</comment>
<keyword evidence="4" id="KW-0812">Transmembrane</keyword>
<accession>A0A0S1XAR3</accession>
<evidence type="ECO:0000256" key="2">
    <source>
        <dbReference type="ARBA" id="ARBA00022448"/>
    </source>
</evidence>
<protein>
    <recommendedName>
        <fullName evidence="8">ABC transmembrane type-1 domain-containing protein</fullName>
    </recommendedName>
</protein>
<dbReference type="OMA" id="FVEMFTD"/>
<dbReference type="InterPro" id="IPR000515">
    <property type="entry name" value="MetI-like"/>
</dbReference>
<dbReference type="EMBL" id="CP013050">
    <property type="protein sequence ID" value="ALM74816.1"/>
    <property type="molecule type" value="Genomic_DNA"/>
</dbReference>
<keyword evidence="3" id="KW-1003">Cell membrane</keyword>
<evidence type="ECO:0000256" key="7">
    <source>
        <dbReference type="RuleBase" id="RU363032"/>
    </source>
</evidence>
<dbReference type="AlphaFoldDB" id="A0A0S1XAR3"/>
<dbReference type="STRING" id="55802.TBCH5v1_0863"/>
<sequence length="351" mass="39820">MRIAKRALGKIVAIYITVMLILVLTAGVTANHLLKERAKDLAAYGIGMKNPVLYEQIKREAAEEGVEPWEYIYEHLLLEKYGLSKNPFIMGIQLLLNKGEPLKTQIDKRKERELSLSRATLVTLTVMLSSVALIVAFGVIFGMKLANHPRLLEIIEGITRLFNGLPSWWIGVLLIVIFAVKLNVLPTGGLFTPKPLYGVAYVVDLVKHLILPIMTLFLVFIWEFMSIVARETQKEMYQPYIQTERAKGIPEKLIYRKHILRNIGIVLSSFTAQKFMEMFTDYLVIDYLFGLMGLGLVLKNSFVREIIPNVGVQITFNFYLFFATTLIIATISFGVSLFLEFLKGVIDPRVS</sequence>
<dbReference type="GeneID" id="26136139"/>
<dbReference type="SUPFAM" id="SSF161098">
    <property type="entry name" value="MetI-like"/>
    <property type="match status" value="1"/>
</dbReference>
<dbReference type="PROSITE" id="PS50928">
    <property type="entry name" value="ABC_TM1"/>
    <property type="match status" value="1"/>
</dbReference>
<evidence type="ECO:0000313" key="10">
    <source>
        <dbReference type="Proteomes" id="UP000066042"/>
    </source>
</evidence>
<evidence type="ECO:0000313" key="9">
    <source>
        <dbReference type="EMBL" id="ALM74816.1"/>
    </source>
</evidence>
<dbReference type="InterPro" id="IPR035906">
    <property type="entry name" value="MetI-like_sf"/>
</dbReference>
<dbReference type="PANTHER" id="PTHR30465:SF0">
    <property type="entry name" value="OLIGOPEPTIDE TRANSPORT SYSTEM PERMEASE PROTEIN APPB"/>
    <property type="match status" value="1"/>
</dbReference>
<keyword evidence="2 7" id="KW-0813">Transport</keyword>
<dbReference type="Proteomes" id="UP000066042">
    <property type="component" value="Chromosome"/>
</dbReference>
<dbReference type="GeneID" id="10041049"/>